<name>A0A7J7NJF7_9MAGN</name>
<protein>
    <submittedName>
        <fullName evidence="1">Uncharacterized protein</fullName>
    </submittedName>
</protein>
<organism evidence="1 2">
    <name type="scientific">Kingdonia uniflora</name>
    <dbReference type="NCBI Taxonomy" id="39325"/>
    <lineage>
        <taxon>Eukaryota</taxon>
        <taxon>Viridiplantae</taxon>
        <taxon>Streptophyta</taxon>
        <taxon>Embryophyta</taxon>
        <taxon>Tracheophyta</taxon>
        <taxon>Spermatophyta</taxon>
        <taxon>Magnoliopsida</taxon>
        <taxon>Ranunculales</taxon>
        <taxon>Circaeasteraceae</taxon>
        <taxon>Kingdonia</taxon>
    </lineage>
</organism>
<accession>A0A7J7NJF7</accession>
<keyword evidence="2" id="KW-1185">Reference proteome</keyword>
<proteinExistence type="predicted"/>
<reference evidence="1 2" key="1">
    <citation type="journal article" date="2020" name="IScience">
        <title>Genome Sequencing of the Endangered Kingdonia uniflora (Circaeasteraceae, Ranunculales) Reveals Potential Mechanisms of Evolutionary Specialization.</title>
        <authorList>
            <person name="Sun Y."/>
            <person name="Deng T."/>
            <person name="Zhang A."/>
            <person name="Moore M.J."/>
            <person name="Landis J.B."/>
            <person name="Lin N."/>
            <person name="Zhang H."/>
            <person name="Zhang X."/>
            <person name="Huang J."/>
            <person name="Zhang X."/>
            <person name="Sun H."/>
            <person name="Wang H."/>
        </authorList>
    </citation>
    <scope>NUCLEOTIDE SEQUENCE [LARGE SCALE GENOMIC DNA]</scope>
    <source>
        <strain evidence="1">TB1705</strain>
        <tissue evidence="1">Leaf</tissue>
    </source>
</reference>
<evidence type="ECO:0000313" key="1">
    <source>
        <dbReference type="EMBL" id="KAF6167307.1"/>
    </source>
</evidence>
<dbReference type="EMBL" id="JACGCM010000760">
    <property type="protein sequence ID" value="KAF6167307.1"/>
    <property type="molecule type" value="Genomic_DNA"/>
</dbReference>
<dbReference type="AlphaFoldDB" id="A0A7J7NJF7"/>
<dbReference type="Proteomes" id="UP000541444">
    <property type="component" value="Unassembled WGS sequence"/>
</dbReference>
<feature type="non-terminal residue" evidence="1">
    <location>
        <position position="1"/>
    </location>
</feature>
<comment type="caution">
    <text evidence="1">The sequence shown here is derived from an EMBL/GenBank/DDBJ whole genome shotgun (WGS) entry which is preliminary data.</text>
</comment>
<evidence type="ECO:0000313" key="2">
    <source>
        <dbReference type="Proteomes" id="UP000541444"/>
    </source>
</evidence>
<gene>
    <name evidence="1" type="ORF">GIB67_043168</name>
</gene>
<sequence length="83" mass="9634">LILGASPIFPATLSRRSRSRYSRRLQLIQAYTRGEPDFNTLSRRSSSRYSRRLQLIQAYTLASPMSSSDIMFKLNFKTRDQTT</sequence>